<evidence type="ECO:0000313" key="2">
    <source>
        <dbReference type="Proteomes" id="UP000072421"/>
    </source>
</evidence>
<dbReference type="EMBL" id="CP013232">
    <property type="protein sequence ID" value="AMO94930.1"/>
    <property type="molecule type" value="Genomic_DNA"/>
</dbReference>
<dbReference type="AlphaFoldDB" id="A0A127PAT2"/>
<sequence length="47" mass="4976">MASALQQNSDPAILLALGSRRQSSCIPGAVACCRARRSGRQIVTTIF</sequence>
<dbReference type="Proteomes" id="UP000072421">
    <property type="component" value="Chromosome"/>
</dbReference>
<gene>
    <name evidence="1" type="ORF">CFter6_2243</name>
</gene>
<reference evidence="1 2" key="1">
    <citation type="submission" date="2015-11" db="EMBL/GenBank/DDBJ databases">
        <title>Exploring the genomic traits of fungus-feeding bacterial genus Collimonas.</title>
        <authorList>
            <person name="Song C."/>
            <person name="Schmidt R."/>
            <person name="de Jager V."/>
            <person name="Krzyzanowska D."/>
            <person name="Jongedijk E."/>
            <person name="Cankar K."/>
            <person name="Beekwilder J."/>
            <person name="van Veen A."/>
            <person name="de Boer W."/>
            <person name="van Veen J.A."/>
            <person name="Garbeva P."/>
        </authorList>
    </citation>
    <scope>NUCLEOTIDE SEQUENCE [LARGE SCALE GENOMIC DNA]</scope>
    <source>
        <strain evidence="1 2">Ter6</strain>
    </source>
</reference>
<dbReference type="PATRIC" id="fig|158899.10.peg.2240"/>
<protein>
    <submittedName>
        <fullName evidence="1">Uncharacterized protein</fullName>
    </submittedName>
</protein>
<proteinExistence type="predicted"/>
<evidence type="ECO:0000313" key="1">
    <source>
        <dbReference type="EMBL" id="AMO94930.1"/>
    </source>
</evidence>
<organism evidence="1">
    <name type="scientific">Collimonas fungivorans</name>
    <dbReference type="NCBI Taxonomy" id="158899"/>
    <lineage>
        <taxon>Bacteria</taxon>
        <taxon>Pseudomonadati</taxon>
        <taxon>Pseudomonadota</taxon>
        <taxon>Betaproteobacteria</taxon>
        <taxon>Burkholderiales</taxon>
        <taxon>Oxalobacteraceae</taxon>
        <taxon>Collimonas</taxon>
    </lineage>
</organism>
<accession>A0A127PAT2</accession>
<name>A0A127PAT2_9BURK</name>